<accession>A0A4R6QK69</accession>
<protein>
    <submittedName>
        <fullName evidence="1">Uncharacterized protein</fullName>
    </submittedName>
</protein>
<evidence type="ECO:0000313" key="2">
    <source>
        <dbReference type="Proteomes" id="UP000295361"/>
    </source>
</evidence>
<sequence length="1280" mass="140973">MTDTAKIPPDTTDVAVQWCIQARKLLKLGVFERDKLDLKKRATAVKDQLQALRAKFGDTLAKTMEAEFITLAKRIDAAAQGQNLAQVEIEAERLNVLNKQMLLKLAEKDKDPVKAKGKAQIELDKAIESLNGKQEGVKAKYQKLLLESQNKLNLLRAMKYATPAVMEARINAAALKVATVGSEDWAGGLDLLNSVAGLYETGKSEAEGWQAKDLLHAKQQPHYESKQVKLQEVLDELGSLPGVDSYRELIKRAQKEGAAAIKRPEGNPLEIALFDEGYKAIAALVPSTSDLLNKALQAAAKAQKLISKDTDIQNAEEAARAVLTRLRVSGAELVGEATESLHDTQIAKAVLLCGETGKKPFGIQRLNEIKGQLEALELDRKKVRDGCKTLLDAAEASIVALLYAPTDDERLALREPLALMQAARTLSAALEFDEANEILVPLQKTLDDFTAASDHTPDKMEAQWTEIAKPKGRLAKARTEVAELGKLMAKAAIPGNMEGLGDPMADRYNGYLDKIVQAAADKDWTKALKDFEGLSRQITSDLERHANLDKFLVERNRLAEPVAAEITRAELALKALEDTLAQEPDPGNTLALAKAELDNAKRLWVHRASRAMTEGELDAGKALNTFKALATRLEKQTQSPQALKRALTAGRDDAAKKAFDTASAEVKLSLEELRTLDNDLYNQHAKTWTELGYAIFKEDLHAPGNPKERMAALKATVLQAITDAKKLLTAAQTAAQNKFKEVALQLKELRKQADQSLRHRHRKIFAPFFDGLDQDLKDLSGMVASQSIKTAEAALLELTALAARATKLRNEIEAQPKEGSDQVAKSLLDAPEEPGLDLDEMNLDWLFSEAPDQPDQPEKPAANFRMVMEAVTAIQKSLTDKILKRCLPVQQLMLEEDFKTAQQDIYSLEPQAAFDSLRALNLRVNEAIARAATANELRTRFKDVDLPAVEQRFLALSGFKADTLRGKLSKLRKEPGAYLKELEARIKSAKTLVKEPQKEQKALDELKKILDEINAVIDNNNVLQPEQLVEQEKAAQARAFQKEKETTQWAALVKDFKRMGLARATTAVNEADGGDKSQLTDLNKMLKQAEDIFNDTGNFIGAVELLNNAKQYAERVIGHPMGLKAAARDELPKVKAHWKEAVAAFNSSVDAVVSSINSADDGVDVSGLFDDESDEGAQAKKRLDEAIAKSIAMLNSLKTLFNANIMDAPIAVLTSKQAAKAEKRASRELAMKYINGYREVIRTDPVLVKLMQKDRPFGTVDFYGLNTALRDLDLNIQRSV</sequence>
<name>A0A4R6QK69_9BURK</name>
<reference evidence="1 2" key="1">
    <citation type="submission" date="2019-03" db="EMBL/GenBank/DDBJ databases">
        <title>Genomic Encyclopedia of Type Strains, Phase IV (KMG-IV): sequencing the most valuable type-strain genomes for metagenomic binning, comparative biology and taxonomic classification.</title>
        <authorList>
            <person name="Goeker M."/>
        </authorList>
    </citation>
    <scope>NUCLEOTIDE SEQUENCE [LARGE SCALE GENOMIC DNA]</scope>
    <source>
        <strain evidence="1 2">DSM 16998</strain>
    </source>
</reference>
<organism evidence="1 2">
    <name type="scientific">Roseateles toxinivorans</name>
    <dbReference type="NCBI Taxonomy" id="270368"/>
    <lineage>
        <taxon>Bacteria</taxon>
        <taxon>Pseudomonadati</taxon>
        <taxon>Pseudomonadota</taxon>
        <taxon>Betaproteobacteria</taxon>
        <taxon>Burkholderiales</taxon>
        <taxon>Sphaerotilaceae</taxon>
        <taxon>Roseateles</taxon>
    </lineage>
</organism>
<comment type="caution">
    <text evidence="1">The sequence shown here is derived from an EMBL/GenBank/DDBJ whole genome shotgun (WGS) entry which is preliminary data.</text>
</comment>
<keyword evidence="2" id="KW-1185">Reference proteome</keyword>
<dbReference type="InParanoid" id="A0A4R6QK69"/>
<dbReference type="AlphaFoldDB" id="A0A4R6QK69"/>
<dbReference type="Proteomes" id="UP000295361">
    <property type="component" value="Unassembled WGS sequence"/>
</dbReference>
<gene>
    <name evidence="1" type="ORF">DES47_106101</name>
</gene>
<evidence type="ECO:0000313" key="1">
    <source>
        <dbReference type="EMBL" id="TDP62806.1"/>
    </source>
</evidence>
<dbReference type="RefSeq" id="WP_133702827.1">
    <property type="nucleotide sequence ID" value="NZ_SNXS01000006.1"/>
</dbReference>
<proteinExistence type="predicted"/>
<dbReference type="EMBL" id="SNXS01000006">
    <property type="protein sequence ID" value="TDP62806.1"/>
    <property type="molecule type" value="Genomic_DNA"/>
</dbReference>